<dbReference type="InterPro" id="IPR002139">
    <property type="entry name" value="Ribo/fructo_kinase"/>
</dbReference>
<keyword evidence="7 9" id="KW-0630">Potassium</keyword>
<dbReference type="Pfam" id="PF00294">
    <property type="entry name" value="PfkB"/>
    <property type="match status" value="1"/>
</dbReference>
<feature type="binding site" evidence="9">
    <location>
        <position position="328"/>
    </location>
    <ligand>
        <name>K(+)</name>
        <dbReference type="ChEBI" id="CHEBI:29103"/>
    </ligand>
</feature>
<dbReference type="InterPro" id="IPR029056">
    <property type="entry name" value="Ribokinase-like"/>
</dbReference>
<dbReference type="PANTHER" id="PTHR10584">
    <property type="entry name" value="SUGAR KINASE"/>
    <property type="match status" value="1"/>
</dbReference>
<keyword evidence="9" id="KW-0539">Nucleus</keyword>
<dbReference type="GO" id="GO:0005524">
    <property type="term" value="F:ATP binding"/>
    <property type="evidence" value="ECO:0007669"/>
    <property type="project" value="UniProtKB-UniRule"/>
</dbReference>
<comment type="subcellular location">
    <subcellularLocation>
        <location evidence="9">Cytoplasm</location>
    </subcellularLocation>
    <subcellularLocation>
        <location evidence="9">Nucleus</location>
    </subcellularLocation>
</comment>
<keyword evidence="3 9" id="KW-0547">Nucleotide-binding</keyword>
<evidence type="ECO:0000256" key="3">
    <source>
        <dbReference type="ARBA" id="ARBA00022741"/>
    </source>
</evidence>
<evidence type="ECO:0000256" key="1">
    <source>
        <dbReference type="ARBA" id="ARBA00022679"/>
    </source>
</evidence>
<keyword evidence="1 9" id="KW-0808">Transferase</keyword>
<comment type="activity regulation">
    <text evidence="9">Activated by a monovalent cation that binds near, but not in, the active site. The most likely occupant of the site in vivo is potassium. Ion binding induces a conformational change that may alter substrate affinity.</text>
</comment>
<protein>
    <recommendedName>
        <fullName evidence="9">Ribokinase</fullName>
        <shortName evidence="9">RK</shortName>
        <ecNumber evidence="9">2.7.1.15</ecNumber>
    </recommendedName>
</protein>
<dbReference type="GO" id="GO:0046872">
    <property type="term" value="F:metal ion binding"/>
    <property type="evidence" value="ECO:0007669"/>
    <property type="project" value="UniProtKB-KW"/>
</dbReference>
<dbReference type="GO" id="GO:0019303">
    <property type="term" value="P:D-ribose catabolic process"/>
    <property type="evidence" value="ECO:0007669"/>
    <property type="project" value="UniProtKB-UniRule"/>
</dbReference>
<feature type="binding site" evidence="9">
    <location>
        <position position="332"/>
    </location>
    <ligand>
        <name>K(+)</name>
        <dbReference type="ChEBI" id="CHEBI:29103"/>
    </ligand>
</feature>
<evidence type="ECO:0000256" key="8">
    <source>
        <dbReference type="ARBA" id="ARBA00023277"/>
    </source>
</evidence>
<dbReference type="HAMAP" id="MF_01987">
    <property type="entry name" value="Ribokinase"/>
    <property type="match status" value="1"/>
</dbReference>
<dbReference type="PANTHER" id="PTHR10584:SF166">
    <property type="entry name" value="RIBOKINASE"/>
    <property type="match status" value="1"/>
</dbReference>
<gene>
    <name evidence="11" type="ORF">F5878DRAFT_310726</name>
</gene>
<dbReference type="AlphaFoldDB" id="A0AA38PHW2"/>
<evidence type="ECO:0000256" key="9">
    <source>
        <dbReference type="HAMAP-Rule" id="MF_03215"/>
    </source>
</evidence>
<keyword evidence="12" id="KW-1185">Reference proteome</keyword>
<dbReference type="PRINTS" id="PR00990">
    <property type="entry name" value="RIBOKINASE"/>
</dbReference>
<comment type="function">
    <text evidence="9">Catalyzes the phosphorylation of ribose at O-5 in a reaction requiring ATP and magnesium. The resulting D-ribose-5-phosphate can then be used either for sythesis of nucleotides, histidine, and tryptophan, or as a component of the pentose phosphate pathway.</text>
</comment>
<comment type="caution">
    <text evidence="11">The sequence shown here is derived from an EMBL/GenBank/DDBJ whole genome shotgun (WGS) entry which is preliminary data.</text>
</comment>
<organism evidence="11 12">
    <name type="scientific">Lentinula raphanica</name>
    <dbReference type="NCBI Taxonomy" id="153919"/>
    <lineage>
        <taxon>Eukaryota</taxon>
        <taxon>Fungi</taxon>
        <taxon>Dikarya</taxon>
        <taxon>Basidiomycota</taxon>
        <taxon>Agaricomycotina</taxon>
        <taxon>Agaricomycetes</taxon>
        <taxon>Agaricomycetidae</taxon>
        <taxon>Agaricales</taxon>
        <taxon>Marasmiineae</taxon>
        <taxon>Omphalotaceae</taxon>
        <taxon>Lentinula</taxon>
    </lineage>
</organism>
<keyword evidence="6 9" id="KW-0460">Magnesium</keyword>
<feature type="active site" description="Proton acceptor" evidence="9">
    <location>
        <position position="284"/>
    </location>
</feature>
<feature type="binding site" evidence="9">
    <location>
        <position position="284"/>
    </location>
    <ligand>
        <name>substrate</name>
    </ligand>
</feature>
<feature type="binding site" evidence="9">
    <location>
        <position position="278"/>
    </location>
    <ligand>
        <name>K(+)</name>
        <dbReference type="ChEBI" id="CHEBI:29103"/>
    </ligand>
</feature>
<dbReference type="InterPro" id="IPR011877">
    <property type="entry name" value="Ribokinase"/>
</dbReference>
<dbReference type="Gene3D" id="3.40.1190.20">
    <property type="match status" value="1"/>
</dbReference>
<dbReference type="EC" id="2.7.1.15" evidence="9"/>
<dbReference type="EMBL" id="MU805982">
    <property type="protein sequence ID" value="KAJ3843219.1"/>
    <property type="molecule type" value="Genomic_DNA"/>
</dbReference>
<accession>A0AA38PHW2</accession>
<feature type="binding site" evidence="9">
    <location>
        <position position="326"/>
    </location>
    <ligand>
        <name>K(+)</name>
        <dbReference type="ChEBI" id="CHEBI:29103"/>
    </ligand>
</feature>
<feature type="binding site" evidence="9">
    <location>
        <position position="280"/>
    </location>
    <ligand>
        <name>K(+)</name>
        <dbReference type="ChEBI" id="CHEBI:29103"/>
    </ligand>
</feature>
<keyword evidence="5 9" id="KW-0067">ATP-binding</keyword>
<evidence type="ECO:0000313" key="12">
    <source>
        <dbReference type="Proteomes" id="UP001163846"/>
    </source>
</evidence>
<dbReference type="GO" id="GO:0005737">
    <property type="term" value="C:cytoplasm"/>
    <property type="evidence" value="ECO:0007669"/>
    <property type="project" value="UniProtKB-SubCell"/>
</dbReference>
<keyword evidence="2 9" id="KW-0479">Metal-binding</keyword>
<dbReference type="SUPFAM" id="SSF53613">
    <property type="entry name" value="Ribokinase-like"/>
    <property type="match status" value="1"/>
</dbReference>
<dbReference type="Proteomes" id="UP001163846">
    <property type="component" value="Unassembled WGS sequence"/>
</dbReference>
<evidence type="ECO:0000256" key="7">
    <source>
        <dbReference type="ARBA" id="ARBA00022958"/>
    </source>
</evidence>
<feature type="binding site" evidence="9">
    <location>
        <position position="323"/>
    </location>
    <ligand>
        <name>K(+)</name>
        <dbReference type="ChEBI" id="CHEBI:29103"/>
    </ligand>
</feature>
<reference evidence="11" key="1">
    <citation type="submission" date="2022-08" db="EMBL/GenBank/DDBJ databases">
        <authorList>
            <consortium name="DOE Joint Genome Institute"/>
            <person name="Min B."/>
            <person name="Riley R."/>
            <person name="Sierra-Patev S."/>
            <person name="Naranjo-Ortiz M."/>
            <person name="Looney B."/>
            <person name="Konkel Z."/>
            <person name="Slot J.C."/>
            <person name="Sakamoto Y."/>
            <person name="Steenwyk J.L."/>
            <person name="Rokas A."/>
            <person name="Carro J."/>
            <person name="Camarero S."/>
            <person name="Ferreira P."/>
            <person name="Molpeceres G."/>
            <person name="Ruiz-Duenas F.J."/>
            <person name="Serrano A."/>
            <person name="Henrissat B."/>
            <person name="Drula E."/>
            <person name="Hughes K.W."/>
            <person name="Mata J.L."/>
            <person name="Ishikawa N.K."/>
            <person name="Vargas-Isla R."/>
            <person name="Ushijima S."/>
            <person name="Smith C.A."/>
            <person name="Ahrendt S."/>
            <person name="Andreopoulos W."/>
            <person name="He G."/>
            <person name="Labutti K."/>
            <person name="Lipzen A."/>
            <person name="Ng V."/>
            <person name="Sandor L."/>
            <person name="Barry K."/>
            <person name="Martinez A.T."/>
            <person name="Xiao Y."/>
            <person name="Gibbons J.G."/>
            <person name="Terashima K."/>
            <person name="Hibbett D.S."/>
            <person name="Grigoriev I.V."/>
        </authorList>
    </citation>
    <scope>NUCLEOTIDE SEQUENCE</scope>
    <source>
        <strain evidence="11">TFB9207</strain>
    </source>
</reference>
<evidence type="ECO:0000256" key="2">
    <source>
        <dbReference type="ARBA" id="ARBA00022723"/>
    </source>
</evidence>
<comment type="pathway">
    <text evidence="9">Carbohydrate metabolism; D-ribose degradation; D-ribose 5-phosphate from beta-D-ribopyranose: step 2/2.</text>
</comment>
<dbReference type="InterPro" id="IPR011611">
    <property type="entry name" value="PfkB_dom"/>
</dbReference>
<keyword evidence="8 9" id="KW-0119">Carbohydrate metabolism</keyword>
<comment type="caution">
    <text evidence="9">Lacks conserved residue(s) required for the propagation of feature annotation.</text>
</comment>
<feature type="binding site" evidence="9">
    <location>
        <begin position="283"/>
        <end position="284"/>
    </location>
    <ligand>
        <name>ATP</name>
        <dbReference type="ChEBI" id="CHEBI:30616"/>
    </ligand>
</feature>
<evidence type="ECO:0000256" key="4">
    <source>
        <dbReference type="ARBA" id="ARBA00022777"/>
    </source>
</evidence>
<feature type="domain" description="Carbohydrate kinase PfkB" evidence="10">
    <location>
        <begin position="6"/>
        <end position="334"/>
    </location>
</feature>
<evidence type="ECO:0000313" key="11">
    <source>
        <dbReference type="EMBL" id="KAJ3843219.1"/>
    </source>
</evidence>
<feature type="binding site" evidence="9">
    <location>
        <begin position="14"/>
        <end position="16"/>
    </location>
    <ligand>
        <name>substrate</name>
    </ligand>
</feature>
<dbReference type="GO" id="GO:0005634">
    <property type="term" value="C:nucleus"/>
    <property type="evidence" value="ECO:0007669"/>
    <property type="project" value="UniProtKB-SubCell"/>
</dbReference>
<feature type="binding site" evidence="9">
    <location>
        <position position="136"/>
    </location>
    <ligand>
        <name>substrate</name>
    </ligand>
</feature>
<comment type="catalytic activity">
    <reaction evidence="9">
        <text>D-ribose + ATP = D-ribose 5-phosphate + ADP + H(+)</text>
        <dbReference type="Rhea" id="RHEA:13697"/>
        <dbReference type="ChEBI" id="CHEBI:15378"/>
        <dbReference type="ChEBI" id="CHEBI:30616"/>
        <dbReference type="ChEBI" id="CHEBI:47013"/>
        <dbReference type="ChEBI" id="CHEBI:78346"/>
        <dbReference type="ChEBI" id="CHEBI:456216"/>
        <dbReference type="EC" id="2.7.1.15"/>
    </reaction>
</comment>
<proteinExistence type="inferred from homology"/>
<comment type="cofactor">
    <cofactor evidence="9">
        <name>Mg(2+)</name>
        <dbReference type="ChEBI" id="CHEBI:18420"/>
    </cofactor>
    <text evidence="9">Requires a divalent cation, most likely magnesium in vivo, as an electrophilic catalyst to aid phosphoryl group transfer. It is the chelate of the metal and the nucleotide that is the actual substrate.</text>
</comment>
<evidence type="ECO:0000256" key="6">
    <source>
        <dbReference type="ARBA" id="ARBA00022842"/>
    </source>
</evidence>
<dbReference type="CDD" id="cd01174">
    <property type="entry name" value="ribokinase"/>
    <property type="match status" value="1"/>
</dbReference>
<feature type="binding site" evidence="9">
    <location>
        <position position="185"/>
    </location>
    <ligand>
        <name>ATP</name>
        <dbReference type="ChEBI" id="CHEBI:30616"/>
    </ligand>
</feature>
<keyword evidence="9" id="KW-0963">Cytoplasm</keyword>
<comment type="subunit">
    <text evidence="9">Homodimer.</text>
</comment>
<feature type="binding site" evidence="9">
    <location>
        <begin position="238"/>
        <end position="243"/>
    </location>
    <ligand>
        <name>ATP</name>
        <dbReference type="ChEBI" id="CHEBI:30616"/>
    </ligand>
</feature>
<sequence length="350" mass="37215">MSMASRCVVRGSINIDEFFHVKEIVRRGETISSRELSRRAGGKGANQAVAVAKAGGLAVGIVGSVGEDGRWVVENLKDSGVDVADVQIIPESTGRAVIQLADDGENSIILYKGANYASHPMKSIPTGATHVLLQNEIPLEDTLAYLESAAEATPSPVTIFNPSPVPSDAEITNIPWHIISWLIVNEGEASDLCNSLSRKPADSTVPRNGEAPFVENISVYPTLLRLSSYMPKTNIVCTLGAEGVLALVPSFRNITAPITSQPELILLPAIKLQDGVIDTTGAGDCFTGYLVAGLMKLHDEGVEFQREGVVSILKRCIQAAGMCVQRRGAMESIPLAKEVDEAIAKLSSPS</sequence>
<feature type="binding site" evidence="9">
    <location>
        <begin position="42"/>
        <end position="46"/>
    </location>
    <ligand>
        <name>substrate</name>
    </ligand>
</feature>
<dbReference type="GO" id="GO:0004747">
    <property type="term" value="F:ribokinase activity"/>
    <property type="evidence" value="ECO:0007669"/>
    <property type="project" value="UniProtKB-UniRule"/>
</dbReference>
<name>A0AA38PHW2_9AGAR</name>
<evidence type="ECO:0000259" key="10">
    <source>
        <dbReference type="Pfam" id="PF00294"/>
    </source>
</evidence>
<evidence type="ECO:0000256" key="5">
    <source>
        <dbReference type="ARBA" id="ARBA00022840"/>
    </source>
</evidence>
<keyword evidence="4 9" id="KW-0418">Kinase</keyword>
<comment type="similarity">
    <text evidence="9">Belongs to the carbohydrate kinase PfkB family. Ribokinase subfamily.</text>
</comment>